<dbReference type="Pfam" id="PF00643">
    <property type="entry name" value="zf-B_box"/>
    <property type="match status" value="1"/>
</dbReference>
<dbReference type="OrthoDB" id="1870062at2759"/>
<evidence type="ECO:0000256" key="3">
    <source>
        <dbReference type="ARBA" id="ARBA00022833"/>
    </source>
</evidence>
<keyword evidence="1" id="KW-0479">Metal-binding</keyword>
<name>A0A8R2JLF0_ACYPI</name>
<evidence type="ECO:0000259" key="5">
    <source>
        <dbReference type="PROSITE" id="PS50119"/>
    </source>
</evidence>
<dbReference type="GeneID" id="107884541"/>
<keyword evidence="2 4" id="KW-0863">Zinc-finger</keyword>
<dbReference type="InterPro" id="IPR017907">
    <property type="entry name" value="Znf_RING_CS"/>
</dbReference>
<dbReference type="EnsemblMetazoa" id="XM_029485608.1">
    <property type="protein sequence ID" value="XP_029341468.1"/>
    <property type="gene ID" value="LOC107884541"/>
</dbReference>
<organism evidence="6 7">
    <name type="scientific">Acyrthosiphon pisum</name>
    <name type="common">Pea aphid</name>
    <dbReference type="NCBI Taxonomy" id="7029"/>
    <lineage>
        <taxon>Eukaryota</taxon>
        <taxon>Metazoa</taxon>
        <taxon>Ecdysozoa</taxon>
        <taxon>Arthropoda</taxon>
        <taxon>Hexapoda</taxon>
        <taxon>Insecta</taxon>
        <taxon>Pterygota</taxon>
        <taxon>Neoptera</taxon>
        <taxon>Paraneoptera</taxon>
        <taxon>Hemiptera</taxon>
        <taxon>Sternorrhyncha</taxon>
        <taxon>Aphidomorpha</taxon>
        <taxon>Aphidoidea</taxon>
        <taxon>Aphididae</taxon>
        <taxon>Macrosiphini</taxon>
        <taxon>Acyrthosiphon</taxon>
    </lineage>
</organism>
<evidence type="ECO:0000256" key="1">
    <source>
        <dbReference type="ARBA" id="ARBA00022723"/>
    </source>
</evidence>
<dbReference type="InterPro" id="IPR000315">
    <property type="entry name" value="Znf_B-box"/>
</dbReference>
<proteinExistence type="predicted"/>
<dbReference type="GO" id="GO:0008270">
    <property type="term" value="F:zinc ion binding"/>
    <property type="evidence" value="ECO:0007669"/>
    <property type="project" value="UniProtKB-KW"/>
</dbReference>
<dbReference type="Gene3D" id="3.30.160.60">
    <property type="entry name" value="Classic Zinc Finger"/>
    <property type="match status" value="1"/>
</dbReference>
<dbReference type="PROSITE" id="PS50119">
    <property type="entry name" value="ZF_BBOX"/>
    <property type="match status" value="1"/>
</dbReference>
<keyword evidence="3" id="KW-0862">Zinc</keyword>
<sequence length="352" mass="40621">MESAKKKCKITASARQLWELNICVTCSKPLDSTSKLLSCLHGVCNQCIEMSFNKSGNFLCECGVQTDISKRLINCTLFCEQFDEFILRNNFMDEEYQKKDYGQYITKVPCPNCDDKYIEAYCTTCNKLHCALCQLVNHKSHRFKTISKAMEEIRSNLMKNKVNLCEKSNFANEVKSCLASNITTLRTQKREMKIEIQKKFDEFRDELIVSEDRMMDYVESYYKVKLEHLTKNKLLMEELKKKYDFYLNFSQSALKRENRADLDITNLVNNQVSSVRKGFITDISGLDSTDTKCIELTVVLDDTLRKLIESVKNIAISKPQTYVKAIDAISKTVNITSFPGYLSATKVRFKTV</sequence>
<evidence type="ECO:0000256" key="4">
    <source>
        <dbReference type="PROSITE-ProRule" id="PRU00024"/>
    </source>
</evidence>
<dbReference type="AlphaFoldDB" id="A0A8R2JLF0"/>
<keyword evidence="7" id="KW-1185">Reference proteome</keyword>
<feature type="domain" description="B box-type" evidence="5">
    <location>
        <begin position="105"/>
        <end position="146"/>
    </location>
</feature>
<evidence type="ECO:0000313" key="6">
    <source>
        <dbReference type="EnsemblMetazoa" id="XP_029341468.1"/>
    </source>
</evidence>
<dbReference type="PROSITE" id="PS00518">
    <property type="entry name" value="ZF_RING_1"/>
    <property type="match status" value="1"/>
</dbReference>
<dbReference type="SMART" id="SM00336">
    <property type="entry name" value="BBOX"/>
    <property type="match status" value="1"/>
</dbReference>
<dbReference type="SUPFAM" id="SSF57845">
    <property type="entry name" value="B-box zinc-binding domain"/>
    <property type="match status" value="1"/>
</dbReference>
<dbReference type="KEGG" id="api:107884541"/>
<evidence type="ECO:0000313" key="7">
    <source>
        <dbReference type="Proteomes" id="UP000007819"/>
    </source>
</evidence>
<protein>
    <recommendedName>
        <fullName evidence="5">B box-type domain-containing protein</fullName>
    </recommendedName>
</protein>
<reference evidence="6" key="2">
    <citation type="submission" date="2022-06" db="UniProtKB">
        <authorList>
            <consortium name="EnsemblMetazoa"/>
        </authorList>
    </citation>
    <scope>IDENTIFICATION</scope>
</reference>
<accession>A0A8R2JLF0</accession>
<reference evidence="7" key="1">
    <citation type="submission" date="2010-06" db="EMBL/GenBank/DDBJ databases">
        <authorList>
            <person name="Jiang H."/>
            <person name="Abraham K."/>
            <person name="Ali S."/>
            <person name="Alsbrooks S.L."/>
            <person name="Anim B.N."/>
            <person name="Anosike U.S."/>
            <person name="Attaway T."/>
            <person name="Bandaranaike D.P."/>
            <person name="Battles P.K."/>
            <person name="Bell S.N."/>
            <person name="Bell A.V."/>
            <person name="Beltran B."/>
            <person name="Bickham C."/>
            <person name="Bustamante Y."/>
            <person name="Caleb T."/>
            <person name="Canada A."/>
            <person name="Cardenas V."/>
            <person name="Carter K."/>
            <person name="Chacko J."/>
            <person name="Chandrabose M.N."/>
            <person name="Chavez D."/>
            <person name="Chavez A."/>
            <person name="Chen L."/>
            <person name="Chu H.-S."/>
            <person name="Claassen K.J."/>
            <person name="Cockrell R."/>
            <person name="Collins M."/>
            <person name="Cooper J.A."/>
            <person name="Cree A."/>
            <person name="Curry S.M."/>
            <person name="Da Y."/>
            <person name="Dao M.D."/>
            <person name="Das B."/>
            <person name="Davila M.-L."/>
            <person name="Davy-Carroll L."/>
            <person name="Denson S."/>
            <person name="Dinh H."/>
            <person name="Ebong V.E."/>
            <person name="Edwards J.R."/>
            <person name="Egan A."/>
            <person name="El-Daye J."/>
            <person name="Escobedo L."/>
            <person name="Fernandez S."/>
            <person name="Fernando P.R."/>
            <person name="Flagg N."/>
            <person name="Forbes L.D."/>
            <person name="Fowler R.G."/>
            <person name="Fu Q."/>
            <person name="Gabisi R.A."/>
            <person name="Ganer J."/>
            <person name="Garbino Pronczuk A."/>
            <person name="Garcia R.M."/>
            <person name="Garner T."/>
            <person name="Garrett T.E."/>
            <person name="Gonzalez D.A."/>
            <person name="Hamid H."/>
            <person name="Hawkins E.S."/>
            <person name="Hirani K."/>
            <person name="Hogues M.E."/>
            <person name="Hollins B."/>
            <person name="Hsiao C.-H."/>
            <person name="Jabil R."/>
            <person name="James M.L."/>
            <person name="Jhangiani S.N."/>
            <person name="Johnson B."/>
            <person name="Johnson Q."/>
            <person name="Joshi V."/>
            <person name="Kalu J.B."/>
            <person name="Kam C."/>
            <person name="Kashfia A."/>
            <person name="Keebler J."/>
            <person name="Kisamo H."/>
            <person name="Kovar C.L."/>
            <person name="Lago L.A."/>
            <person name="Lai C.-Y."/>
            <person name="Laidlaw J."/>
            <person name="Lara F."/>
            <person name="Le T.-K."/>
            <person name="Lee S.L."/>
            <person name="Legall F.H."/>
            <person name="Lemon S.J."/>
            <person name="Lewis L.R."/>
            <person name="Li B."/>
            <person name="Liu Y."/>
            <person name="Liu Y.-S."/>
            <person name="Lopez J."/>
            <person name="Lozado R.J."/>
            <person name="Lu J."/>
            <person name="Madu R.C."/>
            <person name="Maheshwari M."/>
            <person name="Maheshwari R."/>
            <person name="Malloy K."/>
            <person name="Martinez E."/>
            <person name="Mathew T."/>
            <person name="Mercado I.C."/>
            <person name="Mercado C."/>
            <person name="Meyer B."/>
            <person name="Montgomery K."/>
            <person name="Morgan M.B."/>
            <person name="Munidasa M."/>
            <person name="Nazareth L.V."/>
            <person name="Nelson J."/>
            <person name="Ng B.M."/>
            <person name="Nguyen N.B."/>
            <person name="Nguyen P.Q."/>
            <person name="Nguyen T."/>
            <person name="Obregon M."/>
            <person name="Okwuonu G.O."/>
            <person name="Onwere C.G."/>
            <person name="Orozco G."/>
            <person name="Parra A."/>
            <person name="Patel S."/>
            <person name="Patil S."/>
            <person name="Perez A."/>
            <person name="Perez Y."/>
            <person name="Pham C."/>
            <person name="Primus E.L."/>
            <person name="Pu L.-L."/>
            <person name="Puazo M."/>
            <person name="Qin X."/>
            <person name="Quiroz J.B."/>
            <person name="Reese J."/>
            <person name="Richards S."/>
            <person name="Rives C.M."/>
            <person name="Robberts R."/>
            <person name="Ruiz S.J."/>
            <person name="Ruiz M.J."/>
            <person name="Santibanez J."/>
            <person name="Schneider B.W."/>
            <person name="Sisson I."/>
            <person name="Smith M."/>
            <person name="Sodergren E."/>
            <person name="Song X.-Z."/>
            <person name="Song B.B."/>
            <person name="Summersgill H."/>
            <person name="Thelus R."/>
            <person name="Thornton R.D."/>
            <person name="Trejos Z.Y."/>
            <person name="Usmani K."/>
            <person name="Vattathil S."/>
            <person name="Villasana D."/>
            <person name="Walker D.L."/>
            <person name="Wang S."/>
            <person name="Wang K."/>
            <person name="White C.S."/>
            <person name="Williams A.C."/>
            <person name="Williamson J."/>
            <person name="Wilson K."/>
            <person name="Woghiren I.O."/>
            <person name="Woodworth J.R."/>
            <person name="Worley K.C."/>
            <person name="Wright R.A."/>
            <person name="Wu W."/>
            <person name="Young L."/>
            <person name="Zhang L."/>
            <person name="Zhang J."/>
            <person name="Zhu Y."/>
            <person name="Muzny D.M."/>
            <person name="Weinstock G."/>
            <person name="Gibbs R.A."/>
        </authorList>
    </citation>
    <scope>NUCLEOTIDE SEQUENCE [LARGE SCALE GENOMIC DNA]</scope>
    <source>
        <strain evidence="7">LSR1</strain>
    </source>
</reference>
<evidence type="ECO:0000256" key="2">
    <source>
        <dbReference type="ARBA" id="ARBA00022771"/>
    </source>
</evidence>
<dbReference type="RefSeq" id="XP_029341468.1">
    <property type="nucleotide sequence ID" value="XM_029485608.1"/>
</dbReference>
<dbReference type="Proteomes" id="UP000007819">
    <property type="component" value="Chromosome X"/>
</dbReference>